<reference evidence="15" key="1">
    <citation type="journal article" date="2015" name="Nature">
        <title>rRNA introns, odd ribosomes, and small enigmatic genomes across a large radiation of phyla.</title>
        <authorList>
            <person name="Brown C.T."/>
            <person name="Hug L.A."/>
            <person name="Thomas B.C."/>
            <person name="Sharon I."/>
            <person name="Castelle C.J."/>
            <person name="Singh A."/>
            <person name="Wilkins M.J."/>
            <person name="Williams K.H."/>
            <person name="Banfield J.F."/>
        </authorList>
    </citation>
    <scope>NUCLEOTIDE SEQUENCE [LARGE SCALE GENOMIC DNA]</scope>
</reference>
<dbReference type="EMBL" id="LBVV01000007">
    <property type="protein sequence ID" value="KKQ94878.1"/>
    <property type="molecule type" value="Genomic_DNA"/>
</dbReference>
<name>A0A0G0LSI3_UNCC2</name>
<keyword evidence="8 12" id="KW-0560">Oxidoreductase</keyword>
<keyword evidence="7 12" id="KW-0521">NADP</keyword>
<keyword evidence="5 12" id="KW-0658">Purine biosynthesis</keyword>
<keyword evidence="4 12" id="KW-0028">Amino-acid biosynthesis</keyword>
<dbReference type="Pfam" id="PF02882">
    <property type="entry name" value="THF_DHG_CYH_C"/>
    <property type="match status" value="1"/>
</dbReference>
<dbReference type="PATRIC" id="fig|1618345.3.peg.506"/>
<evidence type="ECO:0000256" key="11">
    <source>
        <dbReference type="ARBA" id="ARBA00023268"/>
    </source>
</evidence>
<dbReference type="FunFam" id="3.40.50.720:FF:000094">
    <property type="entry name" value="Bifunctional protein FolD"/>
    <property type="match status" value="1"/>
</dbReference>
<gene>
    <name evidence="12" type="primary">folD</name>
    <name evidence="15" type="ORF">UT18_C0007G0134</name>
</gene>
<dbReference type="HAMAP" id="MF_01576">
    <property type="entry name" value="THF_DHG_CYH"/>
    <property type="match status" value="1"/>
</dbReference>
<feature type="binding site" evidence="12">
    <location>
        <position position="225"/>
    </location>
    <ligand>
        <name>NADP(+)</name>
        <dbReference type="ChEBI" id="CHEBI:58349"/>
    </ligand>
</feature>
<protein>
    <recommendedName>
        <fullName evidence="12">Bifunctional protein FolD</fullName>
    </recommendedName>
    <domain>
        <recommendedName>
            <fullName evidence="12">Methylenetetrahydrofolate dehydrogenase</fullName>
            <ecNumber evidence="12">1.5.1.5</ecNumber>
        </recommendedName>
    </domain>
    <domain>
        <recommendedName>
            <fullName evidence="12">Methenyltetrahydrofolate cyclohydrolase</fullName>
            <ecNumber evidence="12">3.5.4.9</ecNumber>
        </recommendedName>
    </domain>
</protein>
<dbReference type="SUPFAM" id="SSF53223">
    <property type="entry name" value="Aminoacid dehydrogenase-like, N-terminal domain"/>
    <property type="match status" value="1"/>
</dbReference>
<feature type="domain" description="Tetrahydrofolate dehydrogenase/cyclohydrolase catalytic" evidence="13">
    <location>
        <begin position="3"/>
        <end position="114"/>
    </location>
</feature>
<dbReference type="GO" id="GO:0000105">
    <property type="term" value="P:L-histidine biosynthetic process"/>
    <property type="evidence" value="ECO:0007669"/>
    <property type="project" value="UniProtKB-KW"/>
</dbReference>
<accession>A0A0G0LSI3</accession>
<dbReference type="InterPro" id="IPR020867">
    <property type="entry name" value="THF_DH/CycHdrlase_CS"/>
</dbReference>
<dbReference type="Gene3D" id="3.40.50.10860">
    <property type="entry name" value="Leucine Dehydrogenase, chain A, domain 1"/>
    <property type="match status" value="1"/>
</dbReference>
<dbReference type="InterPro" id="IPR020631">
    <property type="entry name" value="THF_DH/CycHdrlase_NAD-bd_dom"/>
</dbReference>
<dbReference type="AlphaFoldDB" id="A0A0G0LSI3"/>
<dbReference type="GO" id="GO:0009086">
    <property type="term" value="P:methionine biosynthetic process"/>
    <property type="evidence" value="ECO:0007669"/>
    <property type="project" value="UniProtKB-KW"/>
</dbReference>
<dbReference type="STRING" id="1618345.UT18_C0007G0134"/>
<comment type="caution">
    <text evidence="12">Lacks conserved residue(s) required for the propagation of feature annotation.</text>
</comment>
<comment type="function">
    <text evidence="12">Catalyzes the oxidation of 5,10-methylenetetrahydrofolate to 5,10-methenyltetrahydrofolate and then the hydrolysis of 5,10-methenyltetrahydrofolate to 10-formyltetrahydrofolate.</text>
</comment>
<dbReference type="EC" id="3.5.4.9" evidence="12"/>
<keyword evidence="6 12" id="KW-0378">Hydrolase</keyword>
<dbReference type="CDD" id="cd01080">
    <property type="entry name" value="NAD_bind_m-THF_DH_Cyclohyd"/>
    <property type="match status" value="1"/>
</dbReference>
<sequence length="274" mass="29782">MILDGQKVASSIYENLKKELKWLASKPKLAVILIGDNPASESYVKIKEETAKAIGIDFELFKFSQDIDEADIISRIEILNNDQEVSGILVQLPLPTHFDEYRITQSISPKKDVDGLTALNLGKMFMGKNSLYPATAMAIIEILDYYEINPTGRLVTIVGKSNLVGKPTANILLNLDATVIICHEKTEDLAFLCKRADILISAAGQPNLITADMIKDGSVIIDVGVNKVGNRLVGDVDFKEAKKRAAAVTPVPGGVGPVTVVSLMKNVIQAYKEA</sequence>
<keyword evidence="3 12" id="KW-0554">One-carbon metabolism</keyword>
<evidence type="ECO:0000313" key="15">
    <source>
        <dbReference type="EMBL" id="KKQ94878.1"/>
    </source>
</evidence>
<dbReference type="InterPro" id="IPR046346">
    <property type="entry name" value="Aminoacid_DH-like_N_sf"/>
</dbReference>
<dbReference type="GO" id="GO:0006164">
    <property type="term" value="P:purine nucleotide biosynthetic process"/>
    <property type="evidence" value="ECO:0007669"/>
    <property type="project" value="UniProtKB-KW"/>
</dbReference>
<keyword evidence="9 12" id="KW-0368">Histidine biosynthesis</keyword>
<dbReference type="PANTHER" id="PTHR48099:SF5">
    <property type="entry name" value="C-1-TETRAHYDROFOLATE SYNTHASE, CYTOPLASMIC"/>
    <property type="match status" value="1"/>
</dbReference>
<dbReference type="Proteomes" id="UP000034207">
    <property type="component" value="Unassembled WGS sequence"/>
</dbReference>
<dbReference type="FunFam" id="3.40.50.10860:FF:000005">
    <property type="entry name" value="C-1-tetrahydrofolate synthase, cytoplasmic, putative"/>
    <property type="match status" value="1"/>
</dbReference>
<dbReference type="PRINTS" id="PR00085">
    <property type="entry name" value="THFDHDRGNASE"/>
</dbReference>
<dbReference type="EC" id="1.5.1.5" evidence="12"/>
<evidence type="ECO:0000256" key="5">
    <source>
        <dbReference type="ARBA" id="ARBA00022755"/>
    </source>
</evidence>
<evidence type="ECO:0000256" key="7">
    <source>
        <dbReference type="ARBA" id="ARBA00022857"/>
    </source>
</evidence>
<evidence type="ECO:0000256" key="6">
    <source>
        <dbReference type="ARBA" id="ARBA00022801"/>
    </source>
</evidence>
<dbReference type="InterPro" id="IPR036291">
    <property type="entry name" value="NAD(P)-bd_dom_sf"/>
</dbReference>
<evidence type="ECO:0000259" key="13">
    <source>
        <dbReference type="Pfam" id="PF00763"/>
    </source>
</evidence>
<dbReference type="Gene3D" id="3.40.50.720">
    <property type="entry name" value="NAD(P)-binding Rossmann-like Domain"/>
    <property type="match status" value="1"/>
</dbReference>
<comment type="similarity">
    <text evidence="12">Belongs to the tetrahydrofolate dehydrogenase/cyclohydrolase family.</text>
</comment>
<comment type="caution">
    <text evidence="15">The sequence shown here is derived from an EMBL/GenBank/DDBJ whole genome shotgun (WGS) entry which is preliminary data.</text>
</comment>
<proteinExistence type="inferred from homology"/>
<evidence type="ECO:0000256" key="9">
    <source>
        <dbReference type="ARBA" id="ARBA00023102"/>
    </source>
</evidence>
<dbReference type="PANTHER" id="PTHR48099">
    <property type="entry name" value="C-1-TETRAHYDROFOLATE SYNTHASE, CYTOPLASMIC-RELATED"/>
    <property type="match status" value="1"/>
</dbReference>
<comment type="pathway">
    <text evidence="1 12">One-carbon metabolism; tetrahydrofolate interconversion.</text>
</comment>
<keyword evidence="10 12" id="KW-0486">Methionine biosynthesis</keyword>
<dbReference type="UniPathway" id="UPA00193"/>
<dbReference type="GO" id="GO:0035999">
    <property type="term" value="P:tetrahydrofolate interconversion"/>
    <property type="evidence" value="ECO:0007669"/>
    <property type="project" value="UniProtKB-UniRule"/>
</dbReference>
<evidence type="ECO:0000256" key="10">
    <source>
        <dbReference type="ARBA" id="ARBA00023167"/>
    </source>
</evidence>
<evidence type="ECO:0000256" key="2">
    <source>
        <dbReference type="ARBA" id="ARBA00011738"/>
    </source>
</evidence>
<feature type="binding site" evidence="12">
    <location>
        <begin position="159"/>
        <end position="161"/>
    </location>
    <ligand>
        <name>NADP(+)</name>
        <dbReference type="ChEBI" id="CHEBI:58349"/>
    </ligand>
</feature>
<evidence type="ECO:0000256" key="8">
    <source>
        <dbReference type="ARBA" id="ARBA00023002"/>
    </source>
</evidence>
<evidence type="ECO:0000259" key="14">
    <source>
        <dbReference type="Pfam" id="PF02882"/>
    </source>
</evidence>
<dbReference type="InterPro" id="IPR020630">
    <property type="entry name" value="THF_DH/CycHdrlase_cat_dom"/>
</dbReference>
<evidence type="ECO:0000256" key="4">
    <source>
        <dbReference type="ARBA" id="ARBA00022605"/>
    </source>
</evidence>
<dbReference type="GO" id="GO:0004477">
    <property type="term" value="F:methenyltetrahydrofolate cyclohydrolase activity"/>
    <property type="evidence" value="ECO:0007669"/>
    <property type="project" value="UniProtKB-UniRule"/>
</dbReference>
<feature type="domain" description="Tetrahydrofolate dehydrogenase/cyclohydrolase NAD(P)-binding" evidence="14">
    <location>
        <begin position="133"/>
        <end position="273"/>
    </location>
</feature>
<dbReference type="GO" id="GO:0004488">
    <property type="term" value="F:methylenetetrahydrofolate dehydrogenase (NADP+) activity"/>
    <property type="evidence" value="ECO:0007669"/>
    <property type="project" value="UniProtKB-UniRule"/>
</dbReference>
<evidence type="ECO:0000256" key="12">
    <source>
        <dbReference type="HAMAP-Rule" id="MF_01576"/>
    </source>
</evidence>
<comment type="catalytic activity">
    <reaction evidence="12">
        <text>(6R)-5,10-methylene-5,6,7,8-tetrahydrofolate + NADP(+) = (6R)-5,10-methenyltetrahydrofolate + NADPH</text>
        <dbReference type="Rhea" id="RHEA:22812"/>
        <dbReference type="ChEBI" id="CHEBI:15636"/>
        <dbReference type="ChEBI" id="CHEBI:57455"/>
        <dbReference type="ChEBI" id="CHEBI:57783"/>
        <dbReference type="ChEBI" id="CHEBI:58349"/>
        <dbReference type="EC" id="1.5.1.5"/>
    </reaction>
</comment>
<dbReference type="Pfam" id="PF00763">
    <property type="entry name" value="THF_DHG_CYH"/>
    <property type="match status" value="1"/>
</dbReference>
<dbReference type="InterPro" id="IPR000672">
    <property type="entry name" value="THF_DH/CycHdrlase"/>
</dbReference>
<evidence type="ECO:0000313" key="16">
    <source>
        <dbReference type="Proteomes" id="UP000034207"/>
    </source>
</evidence>
<evidence type="ECO:0000256" key="1">
    <source>
        <dbReference type="ARBA" id="ARBA00004777"/>
    </source>
</evidence>
<comment type="subunit">
    <text evidence="2 12">Homodimer.</text>
</comment>
<dbReference type="PROSITE" id="PS00766">
    <property type="entry name" value="THF_DHG_CYH_1"/>
    <property type="match status" value="1"/>
</dbReference>
<evidence type="ECO:0000256" key="3">
    <source>
        <dbReference type="ARBA" id="ARBA00022563"/>
    </source>
</evidence>
<comment type="catalytic activity">
    <reaction evidence="12">
        <text>(6R)-5,10-methenyltetrahydrofolate + H2O = (6R)-10-formyltetrahydrofolate + H(+)</text>
        <dbReference type="Rhea" id="RHEA:23700"/>
        <dbReference type="ChEBI" id="CHEBI:15377"/>
        <dbReference type="ChEBI" id="CHEBI:15378"/>
        <dbReference type="ChEBI" id="CHEBI:57455"/>
        <dbReference type="ChEBI" id="CHEBI:195366"/>
        <dbReference type="EC" id="3.5.4.9"/>
    </reaction>
</comment>
<dbReference type="GO" id="GO:0005829">
    <property type="term" value="C:cytosol"/>
    <property type="evidence" value="ECO:0007669"/>
    <property type="project" value="TreeGrafter"/>
</dbReference>
<organism evidence="15 16">
    <name type="scientific">candidate division CPR2 bacterium GW2011_GWC2_39_10</name>
    <dbReference type="NCBI Taxonomy" id="1618345"/>
    <lineage>
        <taxon>Bacteria</taxon>
        <taxon>Bacteria division CPR2</taxon>
    </lineage>
</organism>
<dbReference type="SUPFAM" id="SSF51735">
    <property type="entry name" value="NAD(P)-binding Rossmann-fold domains"/>
    <property type="match status" value="1"/>
</dbReference>
<keyword evidence="11 12" id="KW-0511">Multifunctional enzyme</keyword>